<dbReference type="Proteomes" id="UP000001449">
    <property type="component" value="Chromosome 1"/>
</dbReference>
<dbReference type="InterPro" id="IPR033162">
    <property type="entry name" value="TBCD"/>
</dbReference>
<dbReference type="GO" id="GO:0006457">
    <property type="term" value="P:protein folding"/>
    <property type="evidence" value="ECO:0000318"/>
    <property type="project" value="GO_Central"/>
</dbReference>
<evidence type="ECO:0000259" key="3">
    <source>
        <dbReference type="Pfam" id="PF25767"/>
    </source>
</evidence>
<dbReference type="eggNOG" id="KOG1943">
    <property type="taxonomic scope" value="Eukaryota"/>
</dbReference>
<dbReference type="Pfam" id="PF25767">
    <property type="entry name" value="ARM_TBCD_2nd"/>
    <property type="match status" value="1"/>
</dbReference>
<name>B8BSV8_THAPS</name>
<dbReference type="InterPro" id="IPR022577">
    <property type="entry name" value="TBCD_C"/>
</dbReference>
<reference evidence="4 5" key="2">
    <citation type="journal article" date="2008" name="Nature">
        <title>The Phaeodactylum genome reveals the evolutionary history of diatom genomes.</title>
        <authorList>
            <person name="Bowler C."/>
            <person name="Allen A.E."/>
            <person name="Badger J.H."/>
            <person name="Grimwood J."/>
            <person name="Jabbari K."/>
            <person name="Kuo A."/>
            <person name="Maheswari U."/>
            <person name="Martens C."/>
            <person name="Maumus F."/>
            <person name="Otillar R.P."/>
            <person name="Rayko E."/>
            <person name="Salamov A."/>
            <person name="Vandepoele K."/>
            <person name="Beszteri B."/>
            <person name="Gruber A."/>
            <person name="Heijde M."/>
            <person name="Katinka M."/>
            <person name="Mock T."/>
            <person name="Valentin K."/>
            <person name="Verret F."/>
            <person name="Berges J.A."/>
            <person name="Brownlee C."/>
            <person name="Cadoret J.P."/>
            <person name="Chiovitti A."/>
            <person name="Choi C.J."/>
            <person name="Coesel S."/>
            <person name="De Martino A."/>
            <person name="Detter J.C."/>
            <person name="Durkin C."/>
            <person name="Falciatore A."/>
            <person name="Fournet J."/>
            <person name="Haruta M."/>
            <person name="Huysman M.J."/>
            <person name="Jenkins B.D."/>
            <person name="Jiroutova K."/>
            <person name="Jorgensen R.E."/>
            <person name="Joubert Y."/>
            <person name="Kaplan A."/>
            <person name="Kroger N."/>
            <person name="Kroth P.G."/>
            <person name="La Roche J."/>
            <person name="Lindquist E."/>
            <person name="Lommer M."/>
            <person name="Martin-Jezequel V."/>
            <person name="Lopez P.J."/>
            <person name="Lucas S."/>
            <person name="Mangogna M."/>
            <person name="McGinnis K."/>
            <person name="Medlin L.K."/>
            <person name="Montsant A."/>
            <person name="Oudot-Le Secq M.P."/>
            <person name="Napoli C."/>
            <person name="Obornik M."/>
            <person name="Parker M.S."/>
            <person name="Petit J.L."/>
            <person name="Porcel B.M."/>
            <person name="Poulsen N."/>
            <person name="Robison M."/>
            <person name="Rychlewski L."/>
            <person name="Rynearson T.A."/>
            <person name="Schmutz J."/>
            <person name="Shapiro H."/>
            <person name="Siaut M."/>
            <person name="Stanley M."/>
            <person name="Sussman M.R."/>
            <person name="Taylor A.R."/>
            <person name="Vardi A."/>
            <person name="von Dassow P."/>
            <person name="Vyverman W."/>
            <person name="Willis A."/>
            <person name="Wyrwicz L.S."/>
            <person name="Rokhsar D.S."/>
            <person name="Weissenbach J."/>
            <person name="Armbrust E.V."/>
            <person name="Green B.R."/>
            <person name="Van de Peer Y."/>
            <person name="Grigoriev I.V."/>
        </authorList>
    </citation>
    <scope>NUCLEOTIDE SEQUENCE [LARGE SCALE GENOMIC DNA]</scope>
    <source>
        <strain evidence="4 5">CCMP1335</strain>
    </source>
</reference>
<dbReference type="PANTHER" id="PTHR12658:SF0">
    <property type="entry name" value="TUBULIN-SPECIFIC CHAPERONE D"/>
    <property type="match status" value="1"/>
</dbReference>
<dbReference type="GO" id="GO:0007023">
    <property type="term" value="P:post-chaperonin tubulin folding pathway"/>
    <property type="evidence" value="ECO:0007669"/>
    <property type="project" value="InterPro"/>
</dbReference>
<keyword evidence="5" id="KW-1185">Reference proteome</keyword>
<feature type="non-terminal residue" evidence="4">
    <location>
        <position position="1"/>
    </location>
</feature>
<accession>B8BSV8</accession>
<feature type="domain" description="Tubulin-folding cofactor D ARM repeats" evidence="3">
    <location>
        <begin position="246"/>
        <end position="490"/>
    </location>
</feature>
<dbReference type="SUPFAM" id="SSF48371">
    <property type="entry name" value="ARM repeat"/>
    <property type="match status" value="1"/>
</dbReference>
<evidence type="ECO:0000256" key="1">
    <source>
        <dbReference type="ARBA" id="ARBA00023186"/>
    </source>
</evidence>
<dbReference type="GO" id="GO:0000226">
    <property type="term" value="P:microtubule cytoskeleton organization"/>
    <property type="evidence" value="ECO:0000318"/>
    <property type="project" value="GO_Central"/>
</dbReference>
<dbReference type="GO" id="GO:0005096">
    <property type="term" value="F:GTPase activator activity"/>
    <property type="evidence" value="ECO:0000318"/>
    <property type="project" value="GO_Central"/>
</dbReference>
<dbReference type="InterPro" id="IPR016024">
    <property type="entry name" value="ARM-type_fold"/>
</dbReference>
<dbReference type="HOGENOM" id="CLU_003043_0_0_1"/>
<feature type="non-terminal residue" evidence="4">
    <location>
        <position position="1146"/>
    </location>
</feature>
<evidence type="ECO:0000259" key="2">
    <source>
        <dbReference type="Pfam" id="PF12612"/>
    </source>
</evidence>
<organism evidence="4 5">
    <name type="scientific">Thalassiosira pseudonana</name>
    <name type="common">Marine diatom</name>
    <name type="synonym">Cyclotella nana</name>
    <dbReference type="NCBI Taxonomy" id="35128"/>
    <lineage>
        <taxon>Eukaryota</taxon>
        <taxon>Sar</taxon>
        <taxon>Stramenopiles</taxon>
        <taxon>Ochrophyta</taxon>
        <taxon>Bacillariophyta</taxon>
        <taxon>Coscinodiscophyceae</taxon>
        <taxon>Thalassiosirophycidae</taxon>
        <taxon>Thalassiosirales</taxon>
        <taxon>Thalassiosiraceae</taxon>
        <taxon>Thalassiosira</taxon>
    </lineage>
</organism>
<dbReference type="Pfam" id="PF12612">
    <property type="entry name" value="TFCD_C"/>
    <property type="match status" value="1"/>
</dbReference>
<dbReference type="GO" id="GO:0048487">
    <property type="term" value="F:beta-tubulin binding"/>
    <property type="evidence" value="ECO:0000318"/>
    <property type="project" value="GO_Central"/>
</dbReference>
<dbReference type="KEGG" id="tps:THAPSDRAFT_260758"/>
<evidence type="ECO:0000313" key="4">
    <source>
        <dbReference type="EMBL" id="EED95613.1"/>
    </source>
</evidence>
<dbReference type="OMA" id="EPHEAWH"/>
<dbReference type="Pfam" id="PF23579">
    <property type="entry name" value="ARM_TBCD"/>
    <property type="match status" value="1"/>
</dbReference>
<dbReference type="Gene3D" id="1.25.10.10">
    <property type="entry name" value="Leucine-rich Repeat Variant"/>
    <property type="match status" value="2"/>
</dbReference>
<dbReference type="PaxDb" id="35128-Thaps260758"/>
<gene>
    <name evidence="4" type="ORF">THAPSDRAFT_260758</name>
</gene>
<dbReference type="EMBL" id="CM000638">
    <property type="protein sequence ID" value="EED95613.1"/>
    <property type="molecule type" value="Genomic_DNA"/>
</dbReference>
<dbReference type="AlphaFoldDB" id="B8BSV8"/>
<dbReference type="STRING" id="35128.B8BSV8"/>
<evidence type="ECO:0000313" key="5">
    <source>
        <dbReference type="Proteomes" id="UP000001449"/>
    </source>
</evidence>
<dbReference type="PANTHER" id="PTHR12658">
    <property type="entry name" value="BETA-TUBULIN COFACTOR D"/>
    <property type="match status" value="1"/>
</dbReference>
<proteinExistence type="predicted"/>
<dbReference type="InterPro" id="IPR011989">
    <property type="entry name" value="ARM-like"/>
</dbReference>
<reference evidence="4 5" key="1">
    <citation type="journal article" date="2004" name="Science">
        <title>The genome of the diatom Thalassiosira pseudonana: ecology, evolution, and metabolism.</title>
        <authorList>
            <person name="Armbrust E.V."/>
            <person name="Berges J.A."/>
            <person name="Bowler C."/>
            <person name="Green B.R."/>
            <person name="Martinez D."/>
            <person name="Putnam N.H."/>
            <person name="Zhou S."/>
            <person name="Allen A.E."/>
            <person name="Apt K.E."/>
            <person name="Bechner M."/>
            <person name="Brzezinski M.A."/>
            <person name="Chaal B.K."/>
            <person name="Chiovitti A."/>
            <person name="Davis A.K."/>
            <person name="Demarest M.S."/>
            <person name="Detter J.C."/>
            <person name="Glavina T."/>
            <person name="Goodstein D."/>
            <person name="Hadi M.Z."/>
            <person name="Hellsten U."/>
            <person name="Hildebrand M."/>
            <person name="Jenkins B.D."/>
            <person name="Jurka J."/>
            <person name="Kapitonov V.V."/>
            <person name="Kroger N."/>
            <person name="Lau W.W."/>
            <person name="Lane T.W."/>
            <person name="Larimer F.W."/>
            <person name="Lippmeier J.C."/>
            <person name="Lucas S."/>
            <person name="Medina M."/>
            <person name="Montsant A."/>
            <person name="Obornik M."/>
            <person name="Parker M.S."/>
            <person name="Palenik B."/>
            <person name="Pazour G.J."/>
            <person name="Richardson P.M."/>
            <person name="Rynearson T.A."/>
            <person name="Saito M.A."/>
            <person name="Schwartz D.C."/>
            <person name="Thamatrakoln K."/>
            <person name="Valentin K."/>
            <person name="Vardi A."/>
            <person name="Wilkerson F.P."/>
            <person name="Rokhsar D.S."/>
        </authorList>
    </citation>
    <scope>NUCLEOTIDE SEQUENCE [LARGE SCALE GENOMIC DNA]</scope>
    <source>
        <strain evidence="4 5">CCMP1335</strain>
    </source>
</reference>
<dbReference type="RefSeq" id="XP_002285972.1">
    <property type="nucleotide sequence ID" value="XM_002285936.1"/>
</dbReference>
<keyword evidence="1" id="KW-0143">Chaperone</keyword>
<dbReference type="GeneID" id="7445115"/>
<protein>
    <submittedName>
        <fullName evidence="4">Tubulin-specific chaperone d</fullName>
    </submittedName>
</protein>
<dbReference type="GO" id="GO:0007021">
    <property type="term" value="P:tubulin complex assembly"/>
    <property type="evidence" value="ECO:0007669"/>
    <property type="project" value="InterPro"/>
</dbReference>
<feature type="domain" description="Tubulin-folding cofactor D C-terminal" evidence="2">
    <location>
        <begin position="862"/>
        <end position="1049"/>
    </location>
</feature>
<dbReference type="InParanoid" id="B8BSV8"/>
<sequence>SNDASLSRLRSILDKYLECPTLLDPYLEGMVQRLRNDDGSTTAKLQTLMHLLSGIYALSKVRGRKYIQRLLPHEAADVEPVLAMLQAMGEEAKVWESVYSLLTWLGIISLVPFDLHIIDSSLEETNDAKATTATLVQSILNTSTSHLDDPGPTRETAAACLASLLSRPDLEQSELEGFVNWSAQYTPTILPMPDKAPSVILVMGVLQTLAAIFKTGHRSNLLSTQQKQSILVAEGGSGNGGGGAMLLRKLLVKLFARIGCAYLPPRVAAWRYQRGKRSLVENLMRGDASTAVVTESVKSVEVEEGRDDGVLFQIPDQVEDAMDQLLRSLTDPATIVRWSAAKGIGRLTERLPAMCADDVLDAVLQTCSDHEHDRAWHGACLALAELARRGLLLPDRLGEVVPIVVQSIRYDVRRGQHSVGAHVRDAACYTCWAFARAYAPAVLRPHVKELSVALVLSSLFDREVNCRRAASAAFQESVGRQGADNFKHGIAILTSADYYSIGNRTESFLTISLDIAKFKEYREPIIQHLSRVKVVHWDAEIRTLASRALSRVSVLDPSYCATKVMPTLIQQCFSDDLIVRHGSLLGVAEMVLAFGELNLVQGDATMSDDLKLSIAELVPSIEKARLYRGRGGEIMRAAACRTIECISTANITLTVKQQVRLLDSVDACLVHPNETIQNSAAKALLALLTSYFPVSSKGPSERLQSRVVDKYISIVKSEDNPAATRGFSLALGHLPGKLLAPSEQVLDSVLDCLIHASKKSTLVGGEGDAETRRNAILSLINVCKTAGIGHSSLEANLSPTNSLTTCQTERVFAALLSAMEDYNMDRRGDVGSWSRVAAMNGLEALTYLSYSAKFFDEGLCCSILSALLKQLGEKLDAVRCEAGECLERLLTNNNPRLPFVPHRTMLIRALDLNKQGKNWSNPAMTFPLLMCAINIDVFLDPILSGLVISVGGLTESVSKSSSASLFEWIRDLRSAKATSKLYQMGEVFLGLFDKNKRNGRVLLPLLATLDKLLSHGYMDELLSRKDGAFLSCLMICLSNESKGCSDVKRLLAIVGVSFNVIQPHLETMKEMALPFIMTMLLNSYPRVRRYVAEQLFAKLSVDGDALFDDHECLEEANQLLLSVVWHDEHDPCGTITEARNRIADLL</sequence>
<dbReference type="InterPro" id="IPR058033">
    <property type="entry name" value="ARM_TBCD_2nd"/>
</dbReference>